<protein>
    <submittedName>
        <fullName evidence="1">Uncharacterized protein</fullName>
    </submittedName>
</protein>
<name>A0A4Y2W5T1_ARAVE</name>
<gene>
    <name evidence="1" type="ORF">AVEN_197229_1</name>
</gene>
<comment type="caution">
    <text evidence="1">The sequence shown here is derived from an EMBL/GenBank/DDBJ whole genome shotgun (WGS) entry which is preliminary data.</text>
</comment>
<organism evidence="1 2">
    <name type="scientific">Araneus ventricosus</name>
    <name type="common">Orbweaver spider</name>
    <name type="synonym">Epeira ventricosa</name>
    <dbReference type="NCBI Taxonomy" id="182803"/>
    <lineage>
        <taxon>Eukaryota</taxon>
        <taxon>Metazoa</taxon>
        <taxon>Ecdysozoa</taxon>
        <taxon>Arthropoda</taxon>
        <taxon>Chelicerata</taxon>
        <taxon>Arachnida</taxon>
        <taxon>Araneae</taxon>
        <taxon>Araneomorphae</taxon>
        <taxon>Entelegynae</taxon>
        <taxon>Araneoidea</taxon>
        <taxon>Araneidae</taxon>
        <taxon>Araneus</taxon>
    </lineage>
</organism>
<dbReference type="Proteomes" id="UP000499080">
    <property type="component" value="Unassembled WGS sequence"/>
</dbReference>
<evidence type="ECO:0000313" key="2">
    <source>
        <dbReference type="Proteomes" id="UP000499080"/>
    </source>
</evidence>
<proteinExistence type="predicted"/>
<dbReference type="AlphaFoldDB" id="A0A4Y2W5T1"/>
<accession>A0A4Y2W5T1</accession>
<reference evidence="1 2" key="1">
    <citation type="journal article" date="2019" name="Sci. Rep.">
        <title>Orb-weaving spider Araneus ventricosus genome elucidates the spidroin gene catalogue.</title>
        <authorList>
            <person name="Kono N."/>
            <person name="Nakamura H."/>
            <person name="Ohtoshi R."/>
            <person name="Moran D.A.P."/>
            <person name="Shinohara A."/>
            <person name="Yoshida Y."/>
            <person name="Fujiwara M."/>
            <person name="Mori M."/>
            <person name="Tomita M."/>
            <person name="Arakawa K."/>
        </authorList>
    </citation>
    <scope>NUCLEOTIDE SEQUENCE [LARGE SCALE GENOMIC DNA]</scope>
</reference>
<sequence length="144" mass="16568">MLRTHRKLDRCGNVFGEPTAQECYSGIILSPRQFSYDLHLFPELAALSQPLKEEITQKLDRQFNRYGNVPGNQQSRNAALEMGAEECYSGIILSPRQFSYDLHLFPELAALSQPLKEEITQKFDRQFIRYGNVLREPTIQKCGT</sequence>
<keyword evidence="2" id="KW-1185">Reference proteome</keyword>
<dbReference type="EMBL" id="BGPR01054584">
    <property type="protein sequence ID" value="GBO31317.1"/>
    <property type="molecule type" value="Genomic_DNA"/>
</dbReference>
<evidence type="ECO:0000313" key="1">
    <source>
        <dbReference type="EMBL" id="GBO31317.1"/>
    </source>
</evidence>